<evidence type="ECO:0000256" key="8">
    <source>
        <dbReference type="RuleBase" id="RU361154"/>
    </source>
</evidence>
<sequence length="1029" mass="117642">MEKTQTTFEYQPPENGYPEWNNNPEIFQLNRAKAHATLMPFTDRNQAITGKRQESPFYRSLDGDWLFHFSERPEERVTDFYKIDFNADEWDKIPVPSHWQLQGYDYPHYTNTRYPWDERENIKPPFAPVKYNPVGQYIRSFQLTEEQEQPLFLHFEGVEAAFYVWVNGKLVGYSEDSFTPAEFDITPYVQQGENKIAVEVYRWCDASWLEDQDFWRMSGIFRSVYLYAVPAVHVRDYFFQTALKEKKADFKIQAELMQSENNGKNVTVKAEILNESGETIYAEAEQSVRLEGPQEIQLSGTVDHPALWSAESPNLYTLLLSVYADGEVVEYLSSKVGFREFKLEDGLMKINGKPILFKGVNRHEFSPDKGRAGITEEEMTQDILLMKRHNINAVRTSHYPNHPRFYELCDQYGLYVIDETNLETHGTWKYGQTEIGDTVPGDKPEWTENVLDRCNSMFQRDKNHPSIIVWSLGNEAFGGTNFLKMYDFFKTNDPSRLVHYEGVFHYRESDGASDMESTMYIPPHQVEKYALEAEENPAAKPYILCEYSHAMGNSLGNFYKYTDLFEKYPVLQGGFIWDWRDQALWKKEDGVEFLAYGGDFGETPHDGNFSGNGLIFADGTPTPKLLEVKKGYQNVRFTFEDGTLRLKNNFLFTSLKGVKGSFEVLEDGRKVLAGDFDPKAEAGWQEEIQLDLKEFAARGGEVFLNVYLTLSENKPWAEHGHVIAYEQFKLKDAAPAALHKGDGRGLKLDENNKQAVITGENFKVEFSKETGWLQSFQKNGAEFIKEALKLNFWRAMTDNDRGSEVDKRSAEWRKAGENSTVTSFEVEEKSNEIEVSVEYKIPVSVPSKASIRYVVTSAGEVAVNVVIQPGDGLPDLPEAGMLFTMPAAFQEMSWYGRGPHENYQDRNDAAVVGIYSSSVAERFTPYLKPQECGNITGLRWLALTDGNKPSFSIRALSAMEGSVLPWKPEELEAASHAHKLPESAQTVVRLHAAQMGVGGDDSWGQRTHEEFLLKSDRNYEFGFVLGEEK</sequence>
<dbReference type="EC" id="3.2.1.23" evidence="3 8"/>
<feature type="domain" description="Beta galactosidase small chain/" evidence="9">
    <location>
        <begin position="756"/>
        <end position="1026"/>
    </location>
</feature>
<dbReference type="Pfam" id="PF00703">
    <property type="entry name" value="Glyco_hydro_2"/>
    <property type="match status" value="1"/>
</dbReference>
<dbReference type="PRINTS" id="PR00132">
    <property type="entry name" value="GLHYDRLASE2"/>
</dbReference>
<dbReference type="SUPFAM" id="SSF51445">
    <property type="entry name" value="(Trans)glycosidases"/>
    <property type="match status" value="1"/>
</dbReference>
<dbReference type="InterPro" id="IPR017853">
    <property type="entry name" value="GH"/>
</dbReference>
<evidence type="ECO:0000256" key="3">
    <source>
        <dbReference type="ARBA" id="ARBA00012756"/>
    </source>
</evidence>
<dbReference type="InterPro" id="IPR014718">
    <property type="entry name" value="GH-type_carb-bd"/>
</dbReference>
<dbReference type="GO" id="GO:0005990">
    <property type="term" value="P:lactose catabolic process"/>
    <property type="evidence" value="ECO:0007669"/>
    <property type="project" value="TreeGrafter"/>
</dbReference>
<proteinExistence type="inferred from homology"/>
<dbReference type="GO" id="GO:0004565">
    <property type="term" value="F:beta-galactosidase activity"/>
    <property type="evidence" value="ECO:0007669"/>
    <property type="project" value="UniProtKB-EC"/>
</dbReference>
<dbReference type="InterPro" id="IPR013783">
    <property type="entry name" value="Ig-like_fold"/>
</dbReference>
<dbReference type="InterPro" id="IPR032312">
    <property type="entry name" value="LacZ_4"/>
</dbReference>
<dbReference type="STRING" id="745820.SAMN04488053_1261"/>
<dbReference type="InterPro" id="IPR023232">
    <property type="entry name" value="Glyco_hydro_2_AS"/>
</dbReference>
<dbReference type="Proteomes" id="UP000198778">
    <property type="component" value="Unassembled WGS sequence"/>
</dbReference>
<evidence type="ECO:0000313" key="11">
    <source>
        <dbReference type="Proteomes" id="UP000198778"/>
    </source>
</evidence>
<keyword evidence="11" id="KW-1185">Reference proteome</keyword>
<gene>
    <name evidence="10" type="ORF">SAMN04488053_1261</name>
</gene>
<dbReference type="PANTHER" id="PTHR46323:SF2">
    <property type="entry name" value="BETA-GALACTOSIDASE"/>
    <property type="match status" value="1"/>
</dbReference>
<dbReference type="InterPro" id="IPR004199">
    <property type="entry name" value="B-gal_small/dom_5"/>
</dbReference>
<dbReference type="GO" id="GO:0009341">
    <property type="term" value="C:beta-galactosidase complex"/>
    <property type="evidence" value="ECO:0007669"/>
    <property type="project" value="InterPro"/>
</dbReference>
<dbReference type="InterPro" id="IPR036156">
    <property type="entry name" value="Beta-gal/glucu_dom_sf"/>
</dbReference>
<dbReference type="OrthoDB" id="9762066at2"/>
<dbReference type="SUPFAM" id="SSF49785">
    <property type="entry name" value="Galactose-binding domain-like"/>
    <property type="match status" value="1"/>
</dbReference>
<evidence type="ECO:0000256" key="4">
    <source>
        <dbReference type="ARBA" id="ARBA00013303"/>
    </source>
</evidence>
<dbReference type="SUPFAM" id="SSF49303">
    <property type="entry name" value="beta-Galactosidase/glucuronidase domain"/>
    <property type="match status" value="2"/>
</dbReference>
<dbReference type="Pfam" id="PF02929">
    <property type="entry name" value="Bgal_small_N"/>
    <property type="match status" value="1"/>
</dbReference>
<dbReference type="InterPro" id="IPR023230">
    <property type="entry name" value="Glyco_hydro_2_CS"/>
</dbReference>
<dbReference type="InterPro" id="IPR050347">
    <property type="entry name" value="Bact_Beta-galactosidase"/>
</dbReference>
<accession>A0A1H0L680</accession>
<evidence type="ECO:0000256" key="5">
    <source>
        <dbReference type="ARBA" id="ARBA00022801"/>
    </source>
</evidence>
<dbReference type="RefSeq" id="WP_090844792.1">
    <property type="nucleotide sequence ID" value="NZ_FNIL01000026.1"/>
</dbReference>
<evidence type="ECO:0000256" key="6">
    <source>
        <dbReference type="ARBA" id="ARBA00023295"/>
    </source>
</evidence>
<keyword evidence="6 8" id="KW-0326">Glycosidase</keyword>
<dbReference type="PANTHER" id="PTHR46323">
    <property type="entry name" value="BETA-GALACTOSIDASE"/>
    <property type="match status" value="1"/>
</dbReference>
<dbReference type="InterPro" id="IPR006101">
    <property type="entry name" value="Glyco_hydro_2"/>
</dbReference>
<dbReference type="PROSITE" id="PS00608">
    <property type="entry name" value="GLYCOSYL_HYDROL_F2_2"/>
    <property type="match status" value="1"/>
</dbReference>
<dbReference type="Pfam" id="PF02836">
    <property type="entry name" value="Glyco_hydro_2_C"/>
    <property type="match status" value="1"/>
</dbReference>
<protein>
    <recommendedName>
        <fullName evidence="4 8">Beta-galactosidase</fullName>
        <ecNumber evidence="3 8">3.2.1.23</ecNumber>
    </recommendedName>
    <alternativeName>
        <fullName evidence="7 8">Lactase</fullName>
    </alternativeName>
</protein>
<organism evidence="10 11">
    <name type="scientific">Alkalicoccus daliensis</name>
    <dbReference type="NCBI Taxonomy" id="745820"/>
    <lineage>
        <taxon>Bacteria</taxon>
        <taxon>Bacillati</taxon>
        <taxon>Bacillota</taxon>
        <taxon>Bacilli</taxon>
        <taxon>Bacillales</taxon>
        <taxon>Bacillaceae</taxon>
        <taxon>Alkalicoccus</taxon>
    </lineage>
</organism>
<dbReference type="AlphaFoldDB" id="A0A1H0L680"/>
<dbReference type="GO" id="GO:0030246">
    <property type="term" value="F:carbohydrate binding"/>
    <property type="evidence" value="ECO:0007669"/>
    <property type="project" value="InterPro"/>
</dbReference>
<name>A0A1H0L680_9BACI</name>
<evidence type="ECO:0000256" key="1">
    <source>
        <dbReference type="ARBA" id="ARBA00001412"/>
    </source>
</evidence>
<dbReference type="InterPro" id="IPR011013">
    <property type="entry name" value="Gal_mutarotase_sf_dom"/>
</dbReference>
<dbReference type="InterPro" id="IPR006102">
    <property type="entry name" value="Ig-like_GH2"/>
</dbReference>
<dbReference type="InterPro" id="IPR008979">
    <property type="entry name" value="Galactose-bd-like_sf"/>
</dbReference>
<dbReference type="Pfam" id="PF16353">
    <property type="entry name" value="LacZ_4"/>
    <property type="match status" value="1"/>
</dbReference>
<comment type="catalytic activity">
    <reaction evidence="1 8">
        <text>Hydrolysis of terminal non-reducing beta-D-galactose residues in beta-D-galactosides.</text>
        <dbReference type="EC" id="3.2.1.23"/>
    </reaction>
</comment>
<dbReference type="SUPFAM" id="SSF74650">
    <property type="entry name" value="Galactose mutarotase-like"/>
    <property type="match status" value="1"/>
</dbReference>
<dbReference type="EMBL" id="FNIL01000026">
    <property type="protein sequence ID" value="SDO63727.1"/>
    <property type="molecule type" value="Genomic_DNA"/>
</dbReference>
<dbReference type="Gene3D" id="2.60.120.260">
    <property type="entry name" value="Galactose-binding domain-like"/>
    <property type="match status" value="1"/>
</dbReference>
<dbReference type="SMART" id="SM01038">
    <property type="entry name" value="Bgal_small_N"/>
    <property type="match status" value="1"/>
</dbReference>
<evidence type="ECO:0000256" key="7">
    <source>
        <dbReference type="ARBA" id="ARBA00032230"/>
    </source>
</evidence>
<comment type="similarity">
    <text evidence="2 8">Belongs to the glycosyl hydrolase 2 family.</text>
</comment>
<evidence type="ECO:0000313" key="10">
    <source>
        <dbReference type="EMBL" id="SDO63727.1"/>
    </source>
</evidence>
<dbReference type="Gene3D" id="2.70.98.10">
    <property type="match status" value="1"/>
</dbReference>
<dbReference type="Gene3D" id="2.60.40.10">
    <property type="entry name" value="Immunoglobulins"/>
    <property type="match status" value="2"/>
</dbReference>
<dbReference type="Pfam" id="PF02837">
    <property type="entry name" value="Glyco_hydro_2_N"/>
    <property type="match status" value="1"/>
</dbReference>
<evidence type="ECO:0000259" key="9">
    <source>
        <dbReference type="SMART" id="SM01038"/>
    </source>
</evidence>
<dbReference type="Gene3D" id="3.20.20.80">
    <property type="entry name" value="Glycosidases"/>
    <property type="match status" value="1"/>
</dbReference>
<dbReference type="InterPro" id="IPR006103">
    <property type="entry name" value="Glyco_hydro_2_cat"/>
</dbReference>
<reference evidence="11" key="1">
    <citation type="submission" date="2016-10" db="EMBL/GenBank/DDBJ databases">
        <authorList>
            <person name="Varghese N."/>
            <person name="Submissions S."/>
        </authorList>
    </citation>
    <scope>NUCLEOTIDE SEQUENCE [LARGE SCALE GENOMIC DNA]</scope>
    <source>
        <strain evidence="11">CGMCC 1.10369</strain>
    </source>
</reference>
<dbReference type="InterPro" id="IPR006104">
    <property type="entry name" value="Glyco_hydro_2_N"/>
</dbReference>
<dbReference type="PROSITE" id="PS00719">
    <property type="entry name" value="GLYCOSYL_HYDROL_F2_1"/>
    <property type="match status" value="1"/>
</dbReference>
<keyword evidence="5 8" id="KW-0378">Hydrolase</keyword>
<evidence type="ECO:0000256" key="2">
    <source>
        <dbReference type="ARBA" id="ARBA00007401"/>
    </source>
</evidence>